<protein>
    <submittedName>
        <fullName evidence="6">Transcriptional regulator, LacI family</fullName>
    </submittedName>
</protein>
<keyword evidence="2" id="KW-0805">Transcription regulation</keyword>
<dbReference type="InterPro" id="IPR000843">
    <property type="entry name" value="HTH_LacI"/>
</dbReference>
<dbReference type="InterPro" id="IPR010982">
    <property type="entry name" value="Lambda_DNA-bd_dom_sf"/>
</dbReference>
<dbReference type="PANTHER" id="PTHR30146:SF95">
    <property type="entry name" value="RIBOSE OPERON REPRESSOR"/>
    <property type="match status" value="1"/>
</dbReference>
<reference evidence="6 7" key="1">
    <citation type="submission" date="2016-10" db="EMBL/GenBank/DDBJ databases">
        <authorList>
            <person name="de Groot N.N."/>
        </authorList>
    </citation>
    <scope>NUCLEOTIDE SEQUENCE [LARGE SCALE GENOMIC DNA]</scope>
    <source>
        <strain evidence="6 7">AR40</strain>
    </source>
</reference>
<dbReference type="Pfam" id="PF00356">
    <property type="entry name" value="LacI"/>
    <property type="match status" value="1"/>
</dbReference>
<dbReference type="InterPro" id="IPR046335">
    <property type="entry name" value="LacI/GalR-like_sensor"/>
</dbReference>
<sequence length="328" mass="36453">MNKKRNIPTIKDVAKEAGVSLGTVSKVINGKPTGEEYVKKVNAAIKKLDYHVNSYAQGLKASKTYTVAVLLPNTYTPFFGDLAHYINIELQKRNYRMLLSCSDYDRSHEQDYIDMVLQNKVDGIIALTYNPNLQIPDDVPFVSIDRIIAPNIPCVASDNFAGGHLAAEMLASKGCKKLAFLRKGSNLDNEPNKRRGGFENGCMLKGLEYEMKIIDDADSDEEFLKFLKSHIHNGKLDFDGMFCVTDAIVYDVVKFLKGLDIRVPEDVQIIGFDGVRIHGNKDYTCSSIAQPTDKIAEMCVELLLQDSMSIKPPLVCLPVSFVEGGTTK</sequence>
<dbReference type="AlphaFoldDB" id="A0A1H9TY91"/>
<feature type="domain" description="HTH lacI-type" evidence="5">
    <location>
        <begin position="8"/>
        <end position="61"/>
    </location>
</feature>
<dbReference type="PROSITE" id="PS50932">
    <property type="entry name" value="HTH_LACI_2"/>
    <property type="match status" value="1"/>
</dbReference>
<dbReference type="PRINTS" id="PR00036">
    <property type="entry name" value="HTHLACI"/>
</dbReference>
<dbReference type="eggNOG" id="COG1609">
    <property type="taxonomic scope" value="Bacteria"/>
</dbReference>
<dbReference type="GO" id="GO:0003700">
    <property type="term" value="F:DNA-binding transcription factor activity"/>
    <property type="evidence" value="ECO:0007669"/>
    <property type="project" value="TreeGrafter"/>
</dbReference>
<dbReference type="SUPFAM" id="SSF53822">
    <property type="entry name" value="Periplasmic binding protein-like I"/>
    <property type="match status" value="1"/>
</dbReference>
<proteinExistence type="predicted"/>
<dbReference type="Proteomes" id="UP000182584">
    <property type="component" value="Unassembled WGS sequence"/>
</dbReference>
<evidence type="ECO:0000256" key="1">
    <source>
        <dbReference type="ARBA" id="ARBA00022491"/>
    </source>
</evidence>
<evidence type="ECO:0000256" key="2">
    <source>
        <dbReference type="ARBA" id="ARBA00023015"/>
    </source>
</evidence>
<dbReference type="SUPFAM" id="SSF47413">
    <property type="entry name" value="lambda repressor-like DNA-binding domains"/>
    <property type="match status" value="1"/>
</dbReference>
<evidence type="ECO:0000256" key="4">
    <source>
        <dbReference type="ARBA" id="ARBA00023163"/>
    </source>
</evidence>
<dbReference type="EMBL" id="FOGJ01000016">
    <property type="protein sequence ID" value="SES01713.1"/>
    <property type="molecule type" value="Genomic_DNA"/>
</dbReference>
<evidence type="ECO:0000256" key="3">
    <source>
        <dbReference type="ARBA" id="ARBA00023125"/>
    </source>
</evidence>
<dbReference type="OrthoDB" id="9796186at2"/>
<dbReference type="PANTHER" id="PTHR30146">
    <property type="entry name" value="LACI-RELATED TRANSCRIPTIONAL REPRESSOR"/>
    <property type="match status" value="1"/>
</dbReference>
<dbReference type="Gene3D" id="3.40.50.2300">
    <property type="match status" value="2"/>
</dbReference>
<evidence type="ECO:0000313" key="6">
    <source>
        <dbReference type="EMBL" id="SES01713.1"/>
    </source>
</evidence>
<dbReference type="CDD" id="cd01392">
    <property type="entry name" value="HTH_LacI"/>
    <property type="match status" value="1"/>
</dbReference>
<dbReference type="InterPro" id="IPR028082">
    <property type="entry name" value="Peripla_BP_I"/>
</dbReference>
<keyword evidence="1" id="KW-0678">Repressor</keyword>
<dbReference type="CDD" id="cd06291">
    <property type="entry name" value="PBP1_Qymf-like"/>
    <property type="match status" value="1"/>
</dbReference>
<dbReference type="GO" id="GO:0000976">
    <property type="term" value="F:transcription cis-regulatory region binding"/>
    <property type="evidence" value="ECO:0007669"/>
    <property type="project" value="TreeGrafter"/>
</dbReference>
<dbReference type="PROSITE" id="PS00356">
    <property type="entry name" value="HTH_LACI_1"/>
    <property type="match status" value="1"/>
</dbReference>
<keyword evidence="3" id="KW-0238">DNA-binding</keyword>
<dbReference type="Gene3D" id="1.10.260.40">
    <property type="entry name" value="lambda repressor-like DNA-binding domains"/>
    <property type="match status" value="1"/>
</dbReference>
<name>A0A1H9TY91_BUTFI</name>
<gene>
    <name evidence="6" type="ORF">SAMN04487884_11660</name>
</gene>
<dbReference type="Pfam" id="PF13377">
    <property type="entry name" value="Peripla_BP_3"/>
    <property type="match status" value="1"/>
</dbReference>
<keyword evidence="4" id="KW-0804">Transcription</keyword>
<evidence type="ECO:0000313" key="7">
    <source>
        <dbReference type="Proteomes" id="UP000182584"/>
    </source>
</evidence>
<dbReference type="SMART" id="SM00354">
    <property type="entry name" value="HTH_LACI"/>
    <property type="match status" value="1"/>
</dbReference>
<dbReference type="RefSeq" id="WP_027216866.1">
    <property type="nucleotide sequence ID" value="NZ_FOGJ01000016.1"/>
</dbReference>
<evidence type="ECO:0000259" key="5">
    <source>
        <dbReference type="PROSITE" id="PS50932"/>
    </source>
</evidence>
<organism evidence="6 7">
    <name type="scientific">Butyrivibrio fibrisolvens</name>
    <dbReference type="NCBI Taxonomy" id="831"/>
    <lineage>
        <taxon>Bacteria</taxon>
        <taxon>Bacillati</taxon>
        <taxon>Bacillota</taxon>
        <taxon>Clostridia</taxon>
        <taxon>Lachnospirales</taxon>
        <taxon>Lachnospiraceae</taxon>
        <taxon>Butyrivibrio</taxon>
    </lineage>
</organism>
<accession>A0A1H9TY91</accession>